<evidence type="ECO:0000256" key="1">
    <source>
        <dbReference type="SAM" id="SignalP"/>
    </source>
</evidence>
<accession>A0A5J5D6E1</accession>
<evidence type="ECO:0000313" key="3">
    <source>
        <dbReference type="Proteomes" id="UP000327493"/>
    </source>
</evidence>
<keyword evidence="1" id="KW-0732">Signal</keyword>
<evidence type="ECO:0000313" key="2">
    <source>
        <dbReference type="EMBL" id="KAA8588603.1"/>
    </source>
</evidence>
<sequence length="125" mass="14471">MDQCFRIALWMFFLVVYLQAKPTPASFKFNLDDLALDLLEDITCNDNVTFTSPTNVNEKNCYNATLTHFMDQLEQVKKICKDEELRIDDTLTALKNGPQCTTISPCKLETKKSEFKNFLNDIQNF</sequence>
<dbReference type="EMBL" id="VOFY01000010">
    <property type="protein sequence ID" value="KAA8588603.1"/>
    <property type="molecule type" value="Genomic_DNA"/>
</dbReference>
<gene>
    <name evidence="2" type="ORF">FQN60_009948</name>
</gene>
<keyword evidence="3" id="KW-1185">Reference proteome</keyword>
<dbReference type="AlphaFoldDB" id="A0A5J5D6E1"/>
<dbReference type="Proteomes" id="UP000327493">
    <property type="component" value="Chromosome 10"/>
</dbReference>
<reference evidence="2 3" key="1">
    <citation type="submission" date="2019-08" db="EMBL/GenBank/DDBJ databases">
        <title>A chromosome-level genome assembly, high-density linkage maps, and genome scans reveal the genomic architecture of hybrid incompatibilities underlying speciation via character displacement in darters (Percidae: Etheostominae).</title>
        <authorList>
            <person name="Moran R.L."/>
            <person name="Catchen J.M."/>
            <person name="Fuller R.C."/>
        </authorList>
    </citation>
    <scope>NUCLEOTIDE SEQUENCE [LARGE SCALE GENOMIC DNA]</scope>
    <source>
        <strain evidence="2">EspeVRDwgs_2016</strain>
        <tissue evidence="2">Muscle</tissue>
    </source>
</reference>
<feature type="non-terminal residue" evidence="2">
    <location>
        <position position="125"/>
    </location>
</feature>
<feature type="chain" id="PRO_5023858149" description="Interleukin" evidence="1">
    <location>
        <begin position="21"/>
        <end position="125"/>
    </location>
</feature>
<organism evidence="2 3">
    <name type="scientific">Etheostoma spectabile</name>
    <name type="common">orangethroat darter</name>
    <dbReference type="NCBI Taxonomy" id="54343"/>
    <lineage>
        <taxon>Eukaryota</taxon>
        <taxon>Metazoa</taxon>
        <taxon>Chordata</taxon>
        <taxon>Craniata</taxon>
        <taxon>Vertebrata</taxon>
        <taxon>Euteleostomi</taxon>
        <taxon>Actinopterygii</taxon>
        <taxon>Neopterygii</taxon>
        <taxon>Teleostei</taxon>
        <taxon>Neoteleostei</taxon>
        <taxon>Acanthomorphata</taxon>
        <taxon>Eupercaria</taxon>
        <taxon>Perciformes</taxon>
        <taxon>Percoidei</taxon>
        <taxon>Percidae</taxon>
        <taxon>Etheostomatinae</taxon>
        <taxon>Etheostoma</taxon>
    </lineage>
</organism>
<feature type="signal peptide" evidence="1">
    <location>
        <begin position="1"/>
        <end position="20"/>
    </location>
</feature>
<protein>
    <recommendedName>
        <fullName evidence="4">Interleukin</fullName>
    </recommendedName>
</protein>
<evidence type="ECO:0008006" key="4">
    <source>
        <dbReference type="Google" id="ProtNLM"/>
    </source>
</evidence>
<name>A0A5J5D6E1_9PERO</name>
<proteinExistence type="predicted"/>
<comment type="caution">
    <text evidence="2">The sequence shown here is derived from an EMBL/GenBank/DDBJ whole genome shotgun (WGS) entry which is preliminary data.</text>
</comment>